<evidence type="ECO:0000256" key="1">
    <source>
        <dbReference type="SAM" id="SignalP"/>
    </source>
</evidence>
<dbReference type="EMBL" id="DXCC01000011">
    <property type="protein sequence ID" value="HIZ15029.1"/>
    <property type="molecule type" value="Genomic_DNA"/>
</dbReference>
<dbReference type="AlphaFoldDB" id="A0A9D2IL79"/>
<dbReference type="SUPFAM" id="SSF55486">
    <property type="entry name" value="Metalloproteases ('zincins'), catalytic domain"/>
    <property type="match status" value="1"/>
</dbReference>
<keyword evidence="1" id="KW-0732">Signal</keyword>
<comment type="caution">
    <text evidence="2">The sequence shown here is derived from an EMBL/GenBank/DDBJ whole genome shotgun (WGS) entry which is preliminary data.</text>
</comment>
<proteinExistence type="predicted"/>
<protein>
    <recommendedName>
        <fullName evidence="4">Peptidase M12B domain-containing protein</fullName>
    </recommendedName>
</protein>
<evidence type="ECO:0008006" key="4">
    <source>
        <dbReference type="Google" id="ProtNLM"/>
    </source>
</evidence>
<reference evidence="2" key="2">
    <citation type="submission" date="2021-04" db="EMBL/GenBank/DDBJ databases">
        <authorList>
            <person name="Gilroy R."/>
        </authorList>
    </citation>
    <scope>NUCLEOTIDE SEQUENCE</scope>
    <source>
        <strain evidence="2">ChiHjej11B10-19426</strain>
    </source>
</reference>
<evidence type="ECO:0000313" key="2">
    <source>
        <dbReference type="EMBL" id="HIZ15029.1"/>
    </source>
</evidence>
<accession>A0A9D2IL79</accession>
<evidence type="ECO:0000313" key="3">
    <source>
        <dbReference type="Proteomes" id="UP000824014"/>
    </source>
</evidence>
<reference evidence="2" key="1">
    <citation type="journal article" date="2021" name="PeerJ">
        <title>Extensive microbial diversity within the chicken gut microbiome revealed by metagenomics and culture.</title>
        <authorList>
            <person name="Gilroy R."/>
            <person name="Ravi A."/>
            <person name="Getino M."/>
            <person name="Pursley I."/>
            <person name="Horton D.L."/>
            <person name="Alikhan N.F."/>
            <person name="Baker D."/>
            <person name="Gharbi K."/>
            <person name="Hall N."/>
            <person name="Watson M."/>
            <person name="Adriaenssens E.M."/>
            <person name="Foster-Nyarko E."/>
            <person name="Jarju S."/>
            <person name="Secka A."/>
            <person name="Antonio M."/>
            <person name="Oren A."/>
            <person name="Chaudhuri R.R."/>
            <person name="La Ragione R."/>
            <person name="Hildebrand F."/>
            <person name="Pallen M.J."/>
        </authorList>
    </citation>
    <scope>NUCLEOTIDE SEQUENCE</scope>
    <source>
        <strain evidence="2">ChiHjej11B10-19426</strain>
    </source>
</reference>
<feature type="chain" id="PRO_5039242867" description="Peptidase M12B domain-containing protein" evidence="1">
    <location>
        <begin position="23"/>
        <end position="618"/>
    </location>
</feature>
<dbReference type="Proteomes" id="UP000824014">
    <property type="component" value="Unassembled WGS sequence"/>
</dbReference>
<dbReference type="PROSITE" id="PS51257">
    <property type="entry name" value="PROKAR_LIPOPROTEIN"/>
    <property type="match status" value="1"/>
</dbReference>
<feature type="signal peptide" evidence="1">
    <location>
        <begin position="1"/>
        <end position="22"/>
    </location>
</feature>
<organism evidence="2 3">
    <name type="scientific">Candidatus Tidjanibacter faecipullorum</name>
    <dbReference type="NCBI Taxonomy" id="2838766"/>
    <lineage>
        <taxon>Bacteria</taxon>
        <taxon>Pseudomonadati</taxon>
        <taxon>Bacteroidota</taxon>
        <taxon>Bacteroidia</taxon>
        <taxon>Bacteroidales</taxon>
        <taxon>Rikenellaceae</taxon>
        <taxon>Tidjanibacter</taxon>
    </lineage>
</organism>
<name>A0A9D2IL79_9BACT</name>
<gene>
    <name evidence="2" type="ORF">H9816_03850</name>
</gene>
<sequence>MNRFKYVLLGCLLLLTACQSDPQEGPMPPSPAGGFAFSLLCDGFEEGSTRSEQPSRAGYDKVAFSVIDAEGFAVDGLKGVYDPATSVLRLEGLREGDYRLLLLGIRGDEQADGVTIHTLRTIGDEWLSFPEDLRSPLQAEYFYSQTPFSVVATAGADGTELTVTGDREPVQQRIIGRTDFTFAYNNPYVETALLTQRVTLTAPRFRTGMTGDGAFTGTGTGSDLTLPLDGTTSYLFPPTVTDEPLCGEVEVTTRDYRGSNVRRSYGFTLRQVAPNRIGTILTRVEHPDDRSAVAFVTETALESIGLAYILQDDEPHTVYTDRTQRSFNTAAPLQVTTTNEGKLHVRFYSPRELTDVLIRARIPSVSNEFFDMAYFDRIPAFADFYGELPIALRRVFTRTASGAILEAGPLDAETLATAEFEILSGDPFWAKLQAIQHGWNIGFALYGGDPEKPDGGPTGNWMGIRPVHCREAVALFLNFTYMIDMPEHEQILRDNVDRLYGNGGVNDKVTVEVVLQQMRQARTLNVGLVYSGNGVVGLGGGTVFGAYQQAWFQHYFNTYSCEIMFHELGHVMGYNHSSSFTYGPWAQELMNHFYVDHIHEMPIDSPDYLNSAQNPNKY</sequence>